<dbReference type="InterPro" id="IPR035513">
    <property type="entry name" value="Invertase/methylesterase_inhib"/>
</dbReference>
<dbReference type="SMART" id="SM00856">
    <property type="entry name" value="PMEI"/>
    <property type="match status" value="1"/>
</dbReference>
<protein>
    <recommendedName>
        <fullName evidence="2">Pectinesterase inhibitor domain-containing protein</fullName>
    </recommendedName>
</protein>
<comment type="caution">
    <text evidence="3">The sequence shown here is derived from an EMBL/GenBank/DDBJ whole genome shotgun (WGS) entry which is preliminary data.</text>
</comment>
<dbReference type="EMBL" id="WHWC01000005">
    <property type="protein sequence ID" value="KAG8383219.1"/>
    <property type="molecule type" value="Genomic_DNA"/>
</dbReference>
<dbReference type="Gene3D" id="1.20.140.40">
    <property type="entry name" value="Invertase/pectin methylesterase inhibitor family protein"/>
    <property type="match status" value="1"/>
</dbReference>
<accession>A0AAV6XJU6</accession>
<keyword evidence="1" id="KW-0732">Signal</keyword>
<organism evidence="3 4">
    <name type="scientific">Buddleja alternifolia</name>
    <dbReference type="NCBI Taxonomy" id="168488"/>
    <lineage>
        <taxon>Eukaryota</taxon>
        <taxon>Viridiplantae</taxon>
        <taxon>Streptophyta</taxon>
        <taxon>Embryophyta</taxon>
        <taxon>Tracheophyta</taxon>
        <taxon>Spermatophyta</taxon>
        <taxon>Magnoliopsida</taxon>
        <taxon>eudicotyledons</taxon>
        <taxon>Gunneridae</taxon>
        <taxon>Pentapetalae</taxon>
        <taxon>asterids</taxon>
        <taxon>lamiids</taxon>
        <taxon>Lamiales</taxon>
        <taxon>Scrophulariaceae</taxon>
        <taxon>Buddlejeae</taxon>
        <taxon>Buddleja</taxon>
    </lineage>
</organism>
<dbReference type="Proteomes" id="UP000826271">
    <property type="component" value="Unassembled WGS sequence"/>
</dbReference>
<dbReference type="GO" id="GO:0004857">
    <property type="term" value="F:enzyme inhibitor activity"/>
    <property type="evidence" value="ECO:0007669"/>
    <property type="project" value="InterPro"/>
</dbReference>
<reference evidence="3" key="1">
    <citation type="submission" date="2019-10" db="EMBL/GenBank/DDBJ databases">
        <authorList>
            <person name="Zhang R."/>
            <person name="Pan Y."/>
            <person name="Wang J."/>
            <person name="Ma R."/>
            <person name="Yu S."/>
        </authorList>
    </citation>
    <scope>NUCLEOTIDE SEQUENCE</scope>
    <source>
        <strain evidence="3">LA-IB0</strain>
        <tissue evidence="3">Leaf</tissue>
    </source>
</reference>
<evidence type="ECO:0000259" key="2">
    <source>
        <dbReference type="SMART" id="SM00856"/>
    </source>
</evidence>
<evidence type="ECO:0000313" key="3">
    <source>
        <dbReference type="EMBL" id="KAG8383219.1"/>
    </source>
</evidence>
<dbReference type="Pfam" id="PF04043">
    <property type="entry name" value="PMEI"/>
    <property type="match status" value="1"/>
</dbReference>
<keyword evidence="4" id="KW-1185">Reference proteome</keyword>
<feature type="chain" id="PRO_5043854517" description="Pectinesterase inhibitor domain-containing protein" evidence="1">
    <location>
        <begin position="30"/>
        <end position="168"/>
    </location>
</feature>
<dbReference type="SUPFAM" id="SSF101148">
    <property type="entry name" value="Plant invertase/pectin methylesterase inhibitor"/>
    <property type="match status" value="1"/>
</dbReference>
<evidence type="ECO:0000256" key="1">
    <source>
        <dbReference type="SAM" id="SignalP"/>
    </source>
</evidence>
<proteinExistence type="predicted"/>
<evidence type="ECO:0000313" key="4">
    <source>
        <dbReference type="Proteomes" id="UP000826271"/>
    </source>
</evidence>
<dbReference type="AlphaFoldDB" id="A0AAV6XJU6"/>
<dbReference type="InterPro" id="IPR006501">
    <property type="entry name" value="Pectinesterase_inhib_dom"/>
</dbReference>
<sequence length="168" mass="18527">MAEFKFNYLFLATAAVVLIATANSPFAAARSYIGVNQFCRTSDYRRICTKMVKNATTWQEASLNAVTATLELAKRIQAVAPLMKPVLDEKLMKTCQDQIDSQVEDIETSFNALKRNDTASIHTRLGAALSNESCQDTVKESGVEFPLAKAFGYLSRHVDNSLAVVLQI</sequence>
<feature type="domain" description="Pectinesterase inhibitor" evidence="2">
    <location>
        <begin position="30"/>
        <end position="164"/>
    </location>
</feature>
<name>A0AAV6XJU6_9LAMI</name>
<gene>
    <name evidence="3" type="ORF">BUALT_Bualt05G0161700</name>
</gene>
<feature type="signal peptide" evidence="1">
    <location>
        <begin position="1"/>
        <end position="29"/>
    </location>
</feature>